<dbReference type="Pfam" id="PF12520">
    <property type="entry name" value="DUF3723"/>
    <property type="match status" value="1"/>
</dbReference>
<accession>A0AA39CF60</accession>
<sequence>MRRARLLGKERSIVTEKALKCKGMVSVRLEVLSFPEIKTRDPTKLKSNVKRLKKAFRDEGCWRLPLPNHIPAQIDKQSLDAALRHSQRSSKELFVGPRDEYPELEFPPGYQLMCLDGQSRALAAAKVLPVADRRWIVDLYAA</sequence>
<dbReference type="Proteomes" id="UP001172681">
    <property type="component" value="Unassembled WGS sequence"/>
</dbReference>
<evidence type="ECO:0000313" key="2">
    <source>
        <dbReference type="Proteomes" id="UP001172681"/>
    </source>
</evidence>
<protein>
    <submittedName>
        <fullName evidence="1">Uncharacterized protein</fullName>
    </submittedName>
</protein>
<feature type="non-terminal residue" evidence="1">
    <location>
        <position position="142"/>
    </location>
</feature>
<name>A0AA39CF60_9EURO</name>
<reference evidence="1" key="1">
    <citation type="submission" date="2022-10" db="EMBL/GenBank/DDBJ databases">
        <title>Culturing micro-colonial fungi from biological soil crusts in the Mojave desert and describing Neophaeococcomyces mojavensis, and introducing the new genera and species Taxawa tesnikishii.</title>
        <authorList>
            <person name="Kurbessoian T."/>
            <person name="Stajich J.E."/>
        </authorList>
    </citation>
    <scope>NUCLEOTIDE SEQUENCE</scope>
    <source>
        <strain evidence="1">TK_35</strain>
    </source>
</reference>
<comment type="caution">
    <text evidence="1">The sequence shown here is derived from an EMBL/GenBank/DDBJ whole genome shotgun (WGS) entry which is preliminary data.</text>
</comment>
<dbReference type="EMBL" id="JAPDRN010000374">
    <property type="protein sequence ID" value="KAJ9606056.1"/>
    <property type="molecule type" value="Genomic_DNA"/>
</dbReference>
<dbReference type="InterPro" id="IPR022198">
    <property type="entry name" value="DUF3723"/>
</dbReference>
<evidence type="ECO:0000313" key="1">
    <source>
        <dbReference type="EMBL" id="KAJ9606056.1"/>
    </source>
</evidence>
<organism evidence="1 2">
    <name type="scientific">Knufia peltigerae</name>
    <dbReference type="NCBI Taxonomy" id="1002370"/>
    <lineage>
        <taxon>Eukaryota</taxon>
        <taxon>Fungi</taxon>
        <taxon>Dikarya</taxon>
        <taxon>Ascomycota</taxon>
        <taxon>Pezizomycotina</taxon>
        <taxon>Eurotiomycetes</taxon>
        <taxon>Chaetothyriomycetidae</taxon>
        <taxon>Chaetothyriales</taxon>
        <taxon>Trichomeriaceae</taxon>
        <taxon>Knufia</taxon>
    </lineage>
</organism>
<gene>
    <name evidence="1" type="ORF">H2204_015727</name>
</gene>
<proteinExistence type="predicted"/>
<dbReference type="AlphaFoldDB" id="A0AA39CF60"/>
<keyword evidence="2" id="KW-1185">Reference proteome</keyword>